<evidence type="ECO:0000313" key="3">
    <source>
        <dbReference type="Proteomes" id="UP000799764"/>
    </source>
</evidence>
<proteinExistence type="predicted"/>
<evidence type="ECO:0000256" key="1">
    <source>
        <dbReference type="SAM" id="MobiDB-lite"/>
    </source>
</evidence>
<keyword evidence="3" id="KW-1185">Reference proteome</keyword>
<dbReference type="OrthoDB" id="5431163at2759"/>
<feature type="region of interest" description="Disordered" evidence="1">
    <location>
        <begin position="92"/>
        <end position="113"/>
    </location>
</feature>
<comment type="caution">
    <text evidence="2">The sequence shown here is derived from an EMBL/GenBank/DDBJ whole genome shotgun (WGS) entry which is preliminary data.</text>
</comment>
<dbReference type="Proteomes" id="UP000799764">
    <property type="component" value="Unassembled WGS sequence"/>
</dbReference>
<dbReference type="EMBL" id="MU001507">
    <property type="protein sequence ID" value="KAF2440441.1"/>
    <property type="molecule type" value="Genomic_DNA"/>
</dbReference>
<name>A0A9P4PCE6_9PLEO</name>
<gene>
    <name evidence="2" type="ORF">P171DRAFT_489154</name>
</gene>
<organism evidence="2 3">
    <name type="scientific">Karstenula rhodostoma CBS 690.94</name>
    <dbReference type="NCBI Taxonomy" id="1392251"/>
    <lineage>
        <taxon>Eukaryota</taxon>
        <taxon>Fungi</taxon>
        <taxon>Dikarya</taxon>
        <taxon>Ascomycota</taxon>
        <taxon>Pezizomycotina</taxon>
        <taxon>Dothideomycetes</taxon>
        <taxon>Pleosporomycetidae</taxon>
        <taxon>Pleosporales</taxon>
        <taxon>Massarineae</taxon>
        <taxon>Didymosphaeriaceae</taxon>
        <taxon>Karstenula</taxon>
    </lineage>
</organism>
<reference evidence="2" key="1">
    <citation type="journal article" date="2020" name="Stud. Mycol.">
        <title>101 Dothideomycetes genomes: a test case for predicting lifestyles and emergence of pathogens.</title>
        <authorList>
            <person name="Haridas S."/>
            <person name="Albert R."/>
            <person name="Binder M."/>
            <person name="Bloem J."/>
            <person name="Labutti K."/>
            <person name="Salamov A."/>
            <person name="Andreopoulos B."/>
            <person name="Baker S."/>
            <person name="Barry K."/>
            <person name="Bills G."/>
            <person name="Bluhm B."/>
            <person name="Cannon C."/>
            <person name="Castanera R."/>
            <person name="Culley D."/>
            <person name="Daum C."/>
            <person name="Ezra D."/>
            <person name="Gonzalez J."/>
            <person name="Henrissat B."/>
            <person name="Kuo A."/>
            <person name="Liang C."/>
            <person name="Lipzen A."/>
            <person name="Lutzoni F."/>
            <person name="Magnuson J."/>
            <person name="Mondo S."/>
            <person name="Nolan M."/>
            <person name="Ohm R."/>
            <person name="Pangilinan J."/>
            <person name="Park H.-J."/>
            <person name="Ramirez L."/>
            <person name="Alfaro M."/>
            <person name="Sun H."/>
            <person name="Tritt A."/>
            <person name="Yoshinaga Y."/>
            <person name="Zwiers L.-H."/>
            <person name="Turgeon B."/>
            <person name="Goodwin S."/>
            <person name="Spatafora J."/>
            <person name="Crous P."/>
            <person name="Grigoriev I."/>
        </authorList>
    </citation>
    <scope>NUCLEOTIDE SEQUENCE</scope>
    <source>
        <strain evidence="2">CBS 690.94</strain>
    </source>
</reference>
<accession>A0A9P4PCE6</accession>
<sequence length="222" mass="22505">MLKPSVTSKPGYPASSPAVTKTTTYTTSYVDVCETGLTTITATVTKTYTGVVPKPTSNEIPEGWYTTVTVCKHCGPVTTTVTLTKPYHTPTEAAYGAPSSPADQSAGKDSYPESKLPQAAYVPGIASGEESVSVTSKVYMPVVPAPASEAPAYEATPAPYVPISSTAAYVPSGMASSTIKGAAASTGAHGPSYTPPLFEGAASRFGVGMSGVVGLVAGVLLL</sequence>
<protein>
    <submittedName>
        <fullName evidence="2">Uncharacterized protein</fullName>
    </submittedName>
</protein>
<evidence type="ECO:0000313" key="2">
    <source>
        <dbReference type="EMBL" id="KAF2440441.1"/>
    </source>
</evidence>
<dbReference type="AlphaFoldDB" id="A0A9P4PCE6"/>